<dbReference type="Proteomes" id="UP000199302">
    <property type="component" value="Unassembled WGS sequence"/>
</dbReference>
<dbReference type="Gene3D" id="3.40.50.2000">
    <property type="entry name" value="Glycogen Phosphorylase B"/>
    <property type="match status" value="1"/>
</dbReference>
<dbReference type="OrthoDB" id="9790710at2"/>
<dbReference type="RefSeq" id="WP_092076685.1">
    <property type="nucleotide sequence ID" value="NZ_FOYI01000002.1"/>
</dbReference>
<dbReference type="Pfam" id="PF13692">
    <property type="entry name" value="Glyco_trans_1_4"/>
    <property type="match status" value="1"/>
</dbReference>
<keyword evidence="3" id="KW-1185">Reference proteome</keyword>
<dbReference type="EMBL" id="FOYI01000002">
    <property type="protein sequence ID" value="SFR00204.1"/>
    <property type="molecule type" value="Genomic_DNA"/>
</dbReference>
<reference evidence="2 3" key="1">
    <citation type="submission" date="2016-10" db="EMBL/GenBank/DDBJ databases">
        <authorList>
            <person name="de Groot N.N."/>
        </authorList>
    </citation>
    <scope>NUCLEOTIDE SEQUENCE [LARGE SCALE GENOMIC DNA]</scope>
    <source>
        <strain evidence="3">KMM 9023,NRIC 0796,JCM 17311,KCTC 23692</strain>
    </source>
</reference>
<evidence type="ECO:0000313" key="3">
    <source>
        <dbReference type="Proteomes" id="UP000199302"/>
    </source>
</evidence>
<protein>
    <submittedName>
        <fullName evidence="2">Glycosyl transferases group 1</fullName>
    </submittedName>
</protein>
<evidence type="ECO:0000313" key="2">
    <source>
        <dbReference type="EMBL" id="SFR00204.1"/>
    </source>
</evidence>
<dbReference type="SUPFAM" id="SSF53756">
    <property type="entry name" value="UDP-Glycosyltransferase/glycogen phosphorylase"/>
    <property type="match status" value="1"/>
</dbReference>
<dbReference type="PANTHER" id="PTHR46401">
    <property type="entry name" value="GLYCOSYLTRANSFERASE WBBK-RELATED"/>
    <property type="match status" value="1"/>
</dbReference>
<dbReference type="GO" id="GO:0016757">
    <property type="term" value="F:glycosyltransferase activity"/>
    <property type="evidence" value="ECO:0007669"/>
    <property type="project" value="TreeGrafter"/>
</dbReference>
<name>A0A1I6D3Y8_9RHOB</name>
<proteinExistence type="predicted"/>
<keyword evidence="1 2" id="KW-0808">Transferase</keyword>
<gene>
    <name evidence="2" type="ORF">SAMN04515673_102109</name>
</gene>
<dbReference type="PANTHER" id="PTHR46401:SF2">
    <property type="entry name" value="GLYCOSYLTRANSFERASE WBBK-RELATED"/>
    <property type="match status" value="1"/>
</dbReference>
<accession>A0A1I6D3Y8</accession>
<evidence type="ECO:0000256" key="1">
    <source>
        <dbReference type="ARBA" id="ARBA00022679"/>
    </source>
</evidence>
<organism evidence="2 3">
    <name type="scientific">Poseidonocella sedimentorum</name>
    <dbReference type="NCBI Taxonomy" id="871652"/>
    <lineage>
        <taxon>Bacteria</taxon>
        <taxon>Pseudomonadati</taxon>
        <taxon>Pseudomonadota</taxon>
        <taxon>Alphaproteobacteria</taxon>
        <taxon>Rhodobacterales</taxon>
        <taxon>Roseobacteraceae</taxon>
        <taxon>Poseidonocella</taxon>
    </lineage>
</organism>
<dbReference type="CDD" id="cd03809">
    <property type="entry name" value="GT4_MtfB-like"/>
    <property type="match status" value="1"/>
</dbReference>
<sequence>MPGAGTRTGITSGSAPPLLLDVTRLVSRAGRRPTGIDRVERAYLDRFLREEAPVFGLIRSALGYLLIDRRGMARLAAAFDGQSWGRPDLLSRLSWRGQPARQGLEAEMRRAAIARARPGKLRTMLGAHLAPGTRYYNVGHSNLSARVLTALGAIGAQRRVMIHDTIPLDLPQTQAPGATARFEAMLRRVGAAADLVIYPSEHSRRCAETRLRALGRVPPGCVARLGVTPLTPNRSELPPGFPPEGPYFVALGTIEPRKNHAFLLDLWEEMARRDPEDLPRLIFAGARGWAQPELFARLDSAPPSWLYECAGLSDDSIAFLLQNAAGLLFPSLGEGVGLPPVEALGLGCPVIAADLPAVREYAGNMVVYRNVKSPYAWERAIKALRKTLGGTEFSERVAPAGWSAPCWDAHFSITLSRVC</sequence>
<dbReference type="STRING" id="871652.SAMN04515673_102109"/>
<dbReference type="AlphaFoldDB" id="A0A1I6D3Y8"/>